<dbReference type="Proteomes" id="UP000236379">
    <property type="component" value="Unassembled WGS sequence"/>
</dbReference>
<protein>
    <submittedName>
        <fullName evidence="2">Uncharacterized protein</fullName>
    </submittedName>
</protein>
<evidence type="ECO:0000313" key="3">
    <source>
        <dbReference type="Proteomes" id="UP000236379"/>
    </source>
</evidence>
<proteinExistence type="predicted"/>
<sequence length="393" mass="41892">MSEDDDLRTYLNRATRRLQRHRAQEIRSELLGHIGARVEDFRLAGFSDAEALRRTLRELGEPGFVQGGMQRVYLWPGALRLSLLGALACGALVTLLNISALAQVQGYHPAFTPLPGPYTYVDTGSLRQELEKAGVQVQGPPDAPVFSLPGQGGAVLIDTGQGAIGQTDPSSTEAGAEKTAFVSRTLIRDYLSGRTFIDLNAVVAAAVRAGLDARVEGWLNPRLHLGTVTLALGTPEQPVDASSLYPVALAPLARTLGLAEARSARLDDVNVFSYHTLKVDAPAGTLYALVTPRRLSRGLGRGDVRVLAYDLAPVGPGGALEFRLPYELPYLELGDDPAALRAAAAWLGEQADITAYASAERPAPALLLRLNGQLSGQTYAVASQRGPSVGEQR</sequence>
<dbReference type="InterPro" id="IPR047928">
    <property type="entry name" value="Perm_prefix_1"/>
</dbReference>
<name>A0A2K3UYM4_9DEIO</name>
<keyword evidence="3" id="KW-1185">Reference proteome</keyword>
<dbReference type="EMBL" id="PPPD01000001">
    <property type="protein sequence ID" value="PNY81631.1"/>
    <property type="molecule type" value="Genomic_DNA"/>
</dbReference>
<feature type="transmembrane region" description="Helical" evidence="1">
    <location>
        <begin position="81"/>
        <end position="102"/>
    </location>
</feature>
<keyword evidence="1" id="KW-0472">Membrane</keyword>
<evidence type="ECO:0000256" key="1">
    <source>
        <dbReference type="SAM" id="Phobius"/>
    </source>
</evidence>
<dbReference type="OrthoDB" id="55894at2"/>
<accession>A0A2K3UYM4</accession>
<keyword evidence="1" id="KW-1133">Transmembrane helix</keyword>
<keyword evidence="1" id="KW-0812">Transmembrane</keyword>
<dbReference type="NCBIfam" id="NF038403">
    <property type="entry name" value="perm_prefix_1"/>
    <property type="match status" value="1"/>
</dbReference>
<evidence type="ECO:0000313" key="2">
    <source>
        <dbReference type="EMBL" id="PNY81631.1"/>
    </source>
</evidence>
<comment type="caution">
    <text evidence="2">The sequence shown here is derived from an EMBL/GenBank/DDBJ whole genome shotgun (WGS) entry which is preliminary data.</text>
</comment>
<dbReference type="RefSeq" id="WP_103312072.1">
    <property type="nucleotide sequence ID" value="NZ_PPPD01000001.1"/>
</dbReference>
<organism evidence="2 3">
    <name type="scientific">Deinococcus koreensis</name>
    <dbReference type="NCBI Taxonomy" id="2054903"/>
    <lineage>
        <taxon>Bacteria</taxon>
        <taxon>Thermotogati</taxon>
        <taxon>Deinococcota</taxon>
        <taxon>Deinococci</taxon>
        <taxon>Deinococcales</taxon>
        <taxon>Deinococcaceae</taxon>
        <taxon>Deinococcus</taxon>
    </lineage>
</organism>
<gene>
    <name evidence="2" type="ORF">CVO96_09820</name>
</gene>
<reference evidence="2 3" key="1">
    <citation type="submission" date="2018-01" db="EMBL/GenBank/DDBJ databases">
        <title>Deinococcus koreensis sp. nov., a radiation-resistant bacterium isolated from river water.</title>
        <authorList>
            <person name="Choi A."/>
        </authorList>
    </citation>
    <scope>NUCLEOTIDE SEQUENCE [LARGE SCALE GENOMIC DNA]</scope>
    <source>
        <strain evidence="2 3">SJW1-2</strain>
    </source>
</reference>
<dbReference type="AlphaFoldDB" id="A0A2K3UYM4"/>